<feature type="transmembrane region" description="Helical" evidence="15">
    <location>
        <begin position="276"/>
        <end position="295"/>
    </location>
</feature>
<dbReference type="Gene3D" id="2.80.10.50">
    <property type="match status" value="1"/>
</dbReference>
<evidence type="ECO:0000256" key="15">
    <source>
        <dbReference type="RuleBase" id="RU367007"/>
    </source>
</evidence>
<dbReference type="InterPro" id="IPR036300">
    <property type="entry name" value="MIR_dom_sf"/>
</dbReference>
<keyword evidence="5 15" id="KW-0328">Glycosyltransferase</keyword>
<feature type="domain" description="MIR" evidence="17">
    <location>
        <begin position="329"/>
        <end position="384"/>
    </location>
</feature>
<dbReference type="EC" id="2.4.1.109" evidence="4 15"/>
<dbReference type="GO" id="GO:0016757">
    <property type="term" value="F:glycosyltransferase activity"/>
    <property type="evidence" value="ECO:0007669"/>
    <property type="project" value="UniProtKB-KW"/>
</dbReference>
<comment type="catalytic activity">
    <reaction evidence="14 15">
        <text>a di-trans,poly-cis-dolichyl beta-D-mannosyl phosphate + L-seryl-[protein] = 3-O-(alpha-D-mannosyl)-L-seryl-[protein] + a di-trans,poly-cis-dolichyl phosphate + H(+)</text>
        <dbReference type="Rhea" id="RHEA:17377"/>
        <dbReference type="Rhea" id="RHEA-COMP:9863"/>
        <dbReference type="Rhea" id="RHEA-COMP:13546"/>
        <dbReference type="Rhea" id="RHEA-COMP:19498"/>
        <dbReference type="Rhea" id="RHEA-COMP:19501"/>
        <dbReference type="ChEBI" id="CHEBI:15378"/>
        <dbReference type="ChEBI" id="CHEBI:29999"/>
        <dbReference type="ChEBI" id="CHEBI:57683"/>
        <dbReference type="ChEBI" id="CHEBI:58211"/>
        <dbReference type="ChEBI" id="CHEBI:137321"/>
        <dbReference type="EC" id="2.4.1.109"/>
    </reaction>
</comment>
<evidence type="ECO:0000313" key="18">
    <source>
        <dbReference type="EMBL" id="QGN15242.1"/>
    </source>
</evidence>
<dbReference type="SMART" id="SM00472">
    <property type="entry name" value="MIR"/>
    <property type="match status" value="3"/>
</dbReference>
<evidence type="ECO:0000256" key="9">
    <source>
        <dbReference type="ARBA" id="ARBA00022824"/>
    </source>
</evidence>
<evidence type="ECO:0000256" key="2">
    <source>
        <dbReference type="ARBA" id="ARBA00004922"/>
    </source>
</evidence>
<dbReference type="Proteomes" id="UP000422736">
    <property type="component" value="Chromosome 3"/>
</dbReference>
<feature type="region of interest" description="Disordered" evidence="16">
    <location>
        <begin position="1"/>
        <end position="27"/>
    </location>
</feature>
<evidence type="ECO:0000256" key="10">
    <source>
        <dbReference type="ARBA" id="ARBA00022989"/>
    </source>
</evidence>
<reference evidence="18 19" key="1">
    <citation type="submission" date="2016-03" db="EMBL/GenBank/DDBJ databases">
        <title>How can Kluyveromyces marxianus grow so fast - potential evolutionary course in Saccharomyces Complex revealed by comparative genomics.</title>
        <authorList>
            <person name="Mo W."/>
            <person name="Lu W."/>
            <person name="Yang X."/>
            <person name="Qi J."/>
            <person name="Lv H."/>
        </authorList>
    </citation>
    <scope>NUCLEOTIDE SEQUENCE [LARGE SCALE GENOMIC DNA]</scope>
    <source>
        <strain evidence="18 19">FIM1</strain>
    </source>
</reference>
<keyword evidence="8" id="KW-0677">Repeat</keyword>
<evidence type="ECO:0000256" key="7">
    <source>
        <dbReference type="ARBA" id="ARBA00022692"/>
    </source>
</evidence>
<evidence type="ECO:0000256" key="12">
    <source>
        <dbReference type="ARBA" id="ARBA00023180"/>
    </source>
</evidence>
<dbReference type="InterPro" id="IPR016093">
    <property type="entry name" value="MIR_motif"/>
</dbReference>
<proteinExistence type="inferred from homology"/>
<comment type="similarity">
    <text evidence="3 15">Belongs to the glycosyltransferase 39 family.</text>
</comment>
<gene>
    <name evidence="18" type="primary">PMT2</name>
    <name evidence="18" type="ORF">FIM1_1931</name>
</gene>
<evidence type="ECO:0000256" key="6">
    <source>
        <dbReference type="ARBA" id="ARBA00022679"/>
    </source>
</evidence>
<dbReference type="PANTHER" id="PTHR10050">
    <property type="entry name" value="DOLICHYL-PHOSPHATE-MANNOSE--PROTEIN MANNOSYLTRANSFERASE"/>
    <property type="match status" value="1"/>
</dbReference>
<accession>A0ABX6ET69</accession>
<feature type="transmembrane region" description="Helical" evidence="15">
    <location>
        <begin position="641"/>
        <end position="662"/>
    </location>
</feature>
<evidence type="ECO:0000256" key="4">
    <source>
        <dbReference type="ARBA" id="ARBA00012839"/>
    </source>
</evidence>
<dbReference type="SUPFAM" id="SSF82109">
    <property type="entry name" value="MIR domain"/>
    <property type="match status" value="1"/>
</dbReference>
<evidence type="ECO:0000259" key="17">
    <source>
        <dbReference type="PROSITE" id="PS50919"/>
    </source>
</evidence>
<evidence type="ECO:0000256" key="16">
    <source>
        <dbReference type="SAM" id="MobiDB-lite"/>
    </source>
</evidence>
<feature type="domain" description="MIR" evidence="17">
    <location>
        <begin position="458"/>
        <end position="519"/>
    </location>
</feature>
<evidence type="ECO:0000256" key="1">
    <source>
        <dbReference type="ARBA" id="ARBA00004477"/>
    </source>
</evidence>
<keyword evidence="7 15" id="KW-0812">Transmembrane</keyword>
<evidence type="ECO:0000313" key="19">
    <source>
        <dbReference type="Proteomes" id="UP000422736"/>
    </source>
</evidence>
<feature type="transmembrane region" description="Helical" evidence="15">
    <location>
        <begin position="143"/>
        <end position="166"/>
    </location>
</feature>
<evidence type="ECO:0000256" key="14">
    <source>
        <dbReference type="ARBA" id="ARBA00045102"/>
    </source>
</evidence>
<sequence>MSSSVSNDELQSNLRRRGKDVPEEVEVEGVSEQEIDDLSKYKNVNQDPLLKLESIVMPIVFTGLALFIRMYKIGANDHVVWDEAHFGKFGSYYLRHEFYHDVHPPLGKMLVGFSGYLAGYNGSWDFPSGEQYPDYIDYVKMRLFNALFSALCVPVAYFTAKAIGFSLPTVWLFTTLVLFENSYTTLGRFILLDSMLLFFTVLSMFCFVRFHNTRSKPFSRKWWKWLFYTGFSLGCTISVKMVGLLIITMVGIYTVVDLWNMLGDKSVSNKTYVCHWIARILCLIVVPFSVFLACFKMHFDLLSHSGTGDANMPSLFQANLIGSDVGEGPRDIALGSSTVSIKNQALGGALLHSHVQTYPEGSKQQQITTYGHKDSNNNWRFDRKRFDTPWSENETDIEFVVDGGRYRLVHQNTGKNLHTHPIMAPLLASAWEVSAYGDNYIGDPKDDWIIEVVDQKGDEDVTKLHPLTTSFRIRNAEMGCYLSQTGNSLPAWGFRQGEVACVKNPFKRDKRTWWNIETNENEKLPPRPEDFKFPKTNFFKDFIHLNLAMMATNNALVPNAEKLDRLASSAWQWPTLNVGIRLCGWNDESVKYFLMGSPASTWPSTIGVLVLILIVGIYLIRWQRQYNDFTDPESRNLFLMGGLYPLMAWGLHFFPFVIMSRVTYVHHYLPALYFALLVLAYLFEISMQKWKKSKCGRVMRLCIYASYMAIVIYGFYYFAPISFGMTGPSTDYKYLNWLSTWTISD</sequence>
<keyword evidence="10 15" id="KW-1133">Transmembrane helix</keyword>
<feature type="transmembrane region" description="Helical" evidence="15">
    <location>
        <begin position="668"/>
        <end position="686"/>
    </location>
</feature>
<feature type="transmembrane region" description="Helical" evidence="15">
    <location>
        <begin position="186"/>
        <end position="210"/>
    </location>
</feature>
<evidence type="ECO:0000256" key="11">
    <source>
        <dbReference type="ARBA" id="ARBA00023136"/>
    </source>
</evidence>
<keyword evidence="11 15" id="KW-0472">Membrane</keyword>
<feature type="domain" description="MIR" evidence="17">
    <location>
        <begin position="397"/>
        <end position="453"/>
    </location>
</feature>
<keyword evidence="6 15" id="KW-0808">Transferase</keyword>
<feature type="transmembrane region" description="Helical" evidence="15">
    <location>
        <begin position="49"/>
        <end position="68"/>
    </location>
</feature>
<feature type="transmembrane region" description="Helical" evidence="15">
    <location>
        <begin position="698"/>
        <end position="719"/>
    </location>
</feature>
<comment type="pathway">
    <text evidence="2 15">Protein modification; protein glycosylation.</text>
</comment>
<dbReference type="InterPro" id="IPR003342">
    <property type="entry name" value="ArnT-like_N"/>
</dbReference>
<protein>
    <recommendedName>
        <fullName evidence="4 15">Dolichyl-phosphate-mannose--protein mannosyltransferase</fullName>
        <ecNumber evidence="4 15">2.4.1.109</ecNumber>
    </recommendedName>
</protein>
<keyword evidence="19" id="KW-1185">Reference proteome</keyword>
<evidence type="ECO:0000256" key="5">
    <source>
        <dbReference type="ARBA" id="ARBA00022676"/>
    </source>
</evidence>
<evidence type="ECO:0000256" key="3">
    <source>
        <dbReference type="ARBA" id="ARBA00007222"/>
    </source>
</evidence>
<dbReference type="PANTHER" id="PTHR10050:SF46">
    <property type="entry name" value="PROTEIN O-MANNOSYL-TRANSFERASE 2"/>
    <property type="match status" value="1"/>
</dbReference>
<keyword evidence="12" id="KW-0325">Glycoprotein</keyword>
<dbReference type="EMBL" id="CP015056">
    <property type="protein sequence ID" value="QGN15242.1"/>
    <property type="molecule type" value="Genomic_DNA"/>
</dbReference>
<comment type="subcellular location">
    <subcellularLocation>
        <location evidence="1 15">Endoplasmic reticulum membrane</location>
        <topology evidence="1 15">Multi-pass membrane protein</topology>
    </subcellularLocation>
</comment>
<comment type="catalytic activity">
    <reaction evidence="13 15">
        <text>a di-trans,poly-cis-dolichyl beta-D-mannosyl phosphate + L-threonyl-[protein] = 3-O-(alpha-D-mannosyl)-L-threonyl-[protein] + a di-trans,poly-cis-dolichyl phosphate + H(+)</text>
        <dbReference type="Rhea" id="RHEA:53396"/>
        <dbReference type="Rhea" id="RHEA-COMP:11060"/>
        <dbReference type="Rhea" id="RHEA-COMP:13547"/>
        <dbReference type="Rhea" id="RHEA-COMP:19498"/>
        <dbReference type="Rhea" id="RHEA-COMP:19501"/>
        <dbReference type="ChEBI" id="CHEBI:15378"/>
        <dbReference type="ChEBI" id="CHEBI:30013"/>
        <dbReference type="ChEBI" id="CHEBI:57683"/>
        <dbReference type="ChEBI" id="CHEBI:58211"/>
        <dbReference type="ChEBI" id="CHEBI:137323"/>
        <dbReference type="EC" id="2.4.1.109"/>
    </reaction>
</comment>
<keyword evidence="9 15" id="KW-0256">Endoplasmic reticulum</keyword>
<organism evidence="18 19">
    <name type="scientific">Kluyveromyces marxianus</name>
    <name type="common">Yeast</name>
    <name type="synonym">Candida kefyr</name>
    <dbReference type="NCBI Taxonomy" id="4911"/>
    <lineage>
        <taxon>Eukaryota</taxon>
        <taxon>Fungi</taxon>
        <taxon>Dikarya</taxon>
        <taxon>Ascomycota</taxon>
        <taxon>Saccharomycotina</taxon>
        <taxon>Saccharomycetes</taxon>
        <taxon>Saccharomycetales</taxon>
        <taxon>Saccharomycetaceae</taxon>
        <taxon>Kluyveromyces</taxon>
    </lineage>
</organism>
<feature type="transmembrane region" description="Helical" evidence="15">
    <location>
        <begin position="231"/>
        <end position="256"/>
    </location>
</feature>
<dbReference type="Pfam" id="PF02366">
    <property type="entry name" value="PMT"/>
    <property type="match status" value="1"/>
</dbReference>
<evidence type="ECO:0000256" key="13">
    <source>
        <dbReference type="ARBA" id="ARBA00045085"/>
    </source>
</evidence>
<dbReference type="InterPro" id="IPR027005">
    <property type="entry name" value="PMT-like"/>
</dbReference>
<comment type="function">
    <text evidence="15">Transfers mannose from Dol-P-mannose to Ser or Thr residues on proteins.</text>
</comment>
<feature type="transmembrane region" description="Helical" evidence="15">
    <location>
        <begin position="601"/>
        <end position="620"/>
    </location>
</feature>
<name>A0ABX6ET69_KLUMA</name>
<evidence type="ECO:0000256" key="8">
    <source>
        <dbReference type="ARBA" id="ARBA00022737"/>
    </source>
</evidence>
<dbReference type="InterPro" id="IPR032421">
    <property type="entry name" value="PMT_4TMC"/>
</dbReference>
<feature type="compositionally biased region" description="Polar residues" evidence="16">
    <location>
        <begin position="1"/>
        <end position="13"/>
    </location>
</feature>
<dbReference type="PROSITE" id="PS50919">
    <property type="entry name" value="MIR"/>
    <property type="match status" value="3"/>
</dbReference>
<dbReference type="Pfam" id="PF02815">
    <property type="entry name" value="MIR"/>
    <property type="match status" value="1"/>
</dbReference>
<feature type="transmembrane region" description="Helical" evidence="15">
    <location>
        <begin position="542"/>
        <end position="560"/>
    </location>
</feature>
<dbReference type="Pfam" id="PF16192">
    <property type="entry name" value="PMT_4TMC"/>
    <property type="match status" value="1"/>
</dbReference>
<dbReference type="CDD" id="cd23284">
    <property type="entry name" value="beta-trefoil_MIR_PMT2-like"/>
    <property type="match status" value="1"/>
</dbReference>